<accession>A0A0D6MHZ0</accession>
<evidence type="ECO:0008006" key="4">
    <source>
        <dbReference type="Google" id="ProtNLM"/>
    </source>
</evidence>
<gene>
    <name evidence="2" type="ORF">Tasa_005_005</name>
</gene>
<evidence type="ECO:0000313" key="2">
    <source>
        <dbReference type="EMBL" id="GAN53090.1"/>
    </source>
</evidence>
<name>A0A0D6MHZ0_9PROT</name>
<protein>
    <recommendedName>
        <fullName evidence="4">Lipoprotein</fullName>
    </recommendedName>
</protein>
<feature type="region of interest" description="Disordered" evidence="1">
    <location>
        <begin position="34"/>
        <end position="80"/>
    </location>
</feature>
<dbReference type="RefSeq" id="WP_048846722.1">
    <property type="nucleotide sequence ID" value="NZ_BALE01000005.1"/>
</dbReference>
<comment type="caution">
    <text evidence="2">The sequence shown here is derived from an EMBL/GenBank/DDBJ whole genome shotgun (WGS) entry which is preliminary data.</text>
</comment>
<dbReference type="STRING" id="1231623.Tasa_005_005"/>
<sequence>MKQNDDDTIARARGVRMAGRIALVIAVAGLAGCQSASVPPSSPAASGAPHAPAGNADVPQNASPGGSGAPGMGAPGAGAP</sequence>
<keyword evidence="3" id="KW-1185">Reference proteome</keyword>
<dbReference type="Proteomes" id="UP000032679">
    <property type="component" value="Unassembled WGS sequence"/>
</dbReference>
<feature type="compositionally biased region" description="Low complexity" evidence="1">
    <location>
        <begin position="35"/>
        <end position="53"/>
    </location>
</feature>
<evidence type="ECO:0000313" key="3">
    <source>
        <dbReference type="Proteomes" id="UP000032679"/>
    </source>
</evidence>
<evidence type="ECO:0000256" key="1">
    <source>
        <dbReference type="SAM" id="MobiDB-lite"/>
    </source>
</evidence>
<feature type="compositionally biased region" description="Gly residues" evidence="1">
    <location>
        <begin position="65"/>
        <end position="80"/>
    </location>
</feature>
<dbReference type="AlphaFoldDB" id="A0A0D6MHZ0"/>
<dbReference type="PROSITE" id="PS51257">
    <property type="entry name" value="PROKAR_LIPOPROTEIN"/>
    <property type="match status" value="1"/>
</dbReference>
<proteinExistence type="predicted"/>
<dbReference type="EMBL" id="BALE01000005">
    <property type="protein sequence ID" value="GAN53090.1"/>
    <property type="molecule type" value="Genomic_DNA"/>
</dbReference>
<reference evidence="2 3" key="1">
    <citation type="submission" date="2012-10" db="EMBL/GenBank/DDBJ databases">
        <title>Genome sequencing of Tanticharoenia sakaeratensis NBRC 103193.</title>
        <authorList>
            <person name="Azuma Y."/>
            <person name="Hadano H."/>
            <person name="Hirakawa H."/>
            <person name="Matsushita K."/>
        </authorList>
    </citation>
    <scope>NUCLEOTIDE SEQUENCE [LARGE SCALE GENOMIC DNA]</scope>
    <source>
        <strain evidence="2 3">NBRC 103193</strain>
    </source>
</reference>
<organism evidence="2 3">
    <name type="scientific">Tanticharoenia sakaeratensis NBRC 103193</name>
    <dbReference type="NCBI Taxonomy" id="1231623"/>
    <lineage>
        <taxon>Bacteria</taxon>
        <taxon>Pseudomonadati</taxon>
        <taxon>Pseudomonadota</taxon>
        <taxon>Alphaproteobacteria</taxon>
        <taxon>Acetobacterales</taxon>
        <taxon>Acetobacteraceae</taxon>
        <taxon>Tanticharoenia</taxon>
    </lineage>
</organism>